<dbReference type="PANTHER" id="PTHR19143:SF327">
    <property type="entry name" value="FI21813P1-RELATED"/>
    <property type="match status" value="1"/>
</dbReference>
<dbReference type="PROSITE" id="PS51406">
    <property type="entry name" value="FIBRINOGEN_C_2"/>
    <property type="match status" value="2"/>
</dbReference>
<evidence type="ECO:0000259" key="1">
    <source>
        <dbReference type="PROSITE" id="PS51406"/>
    </source>
</evidence>
<dbReference type="AlphaFoldDB" id="K1QJJ8"/>
<name>K1QJJ8_MAGGI</name>
<protein>
    <submittedName>
        <fullName evidence="2">Ficolin-2</fullName>
    </submittedName>
</protein>
<dbReference type="SUPFAM" id="SSF56496">
    <property type="entry name" value="Fibrinogen C-terminal domain-like"/>
    <property type="match status" value="2"/>
</dbReference>
<dbReference type="InterPro" id="IPR014716">
    <property type="entry name" value="Fibrinogen_a/b/g_C_1"/>
</dbReference>
<dbReference type="HOGENOM" id="CLU_944145_0_0_1"/>
<dbReference type="GO" id="GO:0005615">
    <property type="term" value="C:extracellular space"/>
    <property type="evidence" value="ECO:0007669"/>
    <property type="project" value="TreeGrafter"/>
</dbReference>
<dbReference type="InterPro" id="IPR036056">
    <property type="entry name" value="Fibrinogen-like_C"/>
</dbReference>
<proteinExistence type="predicted"/>
<dbReference type="PANTHER" id="PTHR19143">
    <property type="entry name" value="FIBRINOGEN/TENASCIN/ANGIOPOEITIN"/>
    <property type="match status" value="1"/>
</dbReference>
<feature type="domain" description="Fibrinogen C-terminal" evidence="1">
    <location>
        <begin position="65"/>
        <end position="283"/>
    </location>
</feature>
<sequence length="295" mass="33776">MQVFQHRRDGSVNFYRLWDSYKNGFGEASGEHWIGNDHLHKLTFLGTTDLYVRLEAFSGLWYYAKYSDFKVADESDEYRLSLKAGSYEGNAVLYVPKCLFILLKMKVFQHRRDGSVNFYRQWDSYKNGFGEASGEHWIGNDNLHKLTTLGTTELYVRLEAFSGDWYYAKYGDFKVADESDGYRLSLKAGSYEGNAGDGMDNHGSTDPSGMKFSTIDRDNDNAPALCTFARQGAWWYNQCTLTNLNGIYGNGTCLTTETCNFWYLISSSYVGVKTSYIMVRRLENQFYCASCKSSK</sequence>
<dbReference type="InterPro" id="IPR050373">
    <property type="entry name" value="Fibrinogen_C-term_domain"/>
</dbReference>
<dbReference type="Pfam" id="PF00147">
    <property type="entry name" value="Fibrinogen_C"/>
    <property type="match status" value="2"/>
</dbReference>
<accession>K1QJJ8</accession>
<reference evidence="2" key="1">
    <citation type="journal article" date="2012" name="Nature">
        <title>The oyster genome reveals stress adaptation and complexity of shell formation.</title>
        <authorList>
            <person name="Zhang G."/>
            <person name="Fang X."/>
            <person name="Guo X."/>
            <person name="Li L."/>
            <person name="Luo R."/>
            <person name="Xu F."/>
            <person name="Yang P."/>
            <person name="Zhang L."/>
            <person name="Wang X."/>
            <person name="Qi H."/>
            <person name="Xiong Z."/>
            <person name="Que H."/>
            <person name="Xie Y."/>
            <person name="Holland P.W."/>
            <person name="Paps J."/>
            <person name="Zhu Y."/>
            <person name="Wu F."/>
            <person name="Chen Y."/>
            <person name="Wang J."/>
            <person name="Peng C."/>
            <person name="Meng J."/>
            <person name="Yang L."/>
            <person name="Liu J."/>
            <person name="Wen B."/>
            <person name="Zhang N."/>
            <person name="Huang Z."/>
            <person name="Zhu Q."/>
            <person name="Feng Y."/>
            <person name="Mount A."/>
            <person name="Hedgecock D."/>
            <person name="Xu Z."/>
            <person name="Liu Y."/>
            <person name="Domazet-Loso T."/>
            <person name="Du Y."/>
            <person name="Sun X."/>
            <person name="Zhang S."/>
            <person name="Liu B."/>
            <person name="Cheng P."/>
            <person name="Jiang X."/>
            <person name="Li J."/>
            <person name="Fan D."/>
            <person name="Wang W."/>
            <person name="Fu W."/>
            <person name="Wang T."/>
            <person name="Wang B."/>
            <person name="Zhang J."/>
            <person name="Peng Z."/>
            <person name="Li Y."/>
            <person name="Li N."/>
            <person name="Wang J."/>
            <person name="Chen M."/>
            <person name="He Y."/>
            <person name="Tan F."/>
            <person name="Song X."/>
            <person name="Zheng Q."/>
            <person name="Huang R."/>
            <person name="Yang H."/>
            <person name="Du X."/>
            <person name="Chen L."/>
            <person name="Yang M."/>
            <person name="Gaffney P.M."/>
            <person name="Wang S."/>
            <person name="Luo L."/>
            <person name="She Z."/>
            <person name="Ming Y."/>
            <person name="Huang W."/>
            <person name="Zhang S."/>
            <person name="Huang B."/>
            <person name="Zhang Y."/>
            <person name="Qu T."/>
            <person name="Ni P."/>
            <person name="Miao G."/>
            <person name="Wang J."/>
            <person name="Wang Q."/>
            <person name="Steinberg C.E."/>
            <person name="Wang H."/>
            <person name="Li N."/>
            <person name="Qian L."/>
            <person name="Zhang G."/>
            <person name="Li Y."/>
            <person name="Yang H."/>
            <person name="Liu X."/>
            <person name="Wang J."/>
            <person name="Yin Y."/>
            <person name="Wang J."/>
        </authorList>
    </citation>
    <scope>NUCLEOTIDE SEQUENCE [LARGE SCALE GENOMIC DNA]</scope>
    <source>
        <strain evidence="2">05x7-T-G4-1.051#20</strain>
    </source>
</reference>
<dbReference type="InParanoid" id="K1QJJ8"/>
<evidence type="ECO:0000313" key="2">
    <source>
        <dbReference type="EMBL" id="EKC31334.1"/>
    </source>
</evidence>
<organism evidence="2">
    <name type="scientific">Magallana gigas</name>
    <name type="common">Pacific oyster</name>
    <name type="synonym">Crassostrea gigas</name>
    <dbReference type="NCBI Taxonomy" id="29159"/>
    <lineage>
        <taxon>Eukaryota</taxon>
        <taxon>Metazoa</taxon>
        <taxon>Spiralia</taxon>
        <taxon>Lophotrochozoa</taxon>
        <taxon>Mollusca</taxon>
        <taxon>Bivalvia</taxon>
        <taxon>Autobranchia</taxon>
        <taxon>Pteriomorphia</taxon>
        <taxon>Ostreida</taxon>
        <taxon>Ostreoidea</taxon>
        <taxon>Ostreidae</taxon>
        <taxon>Magallana</taxon>
    </lineage>
</organism>
<dbReference type="CDD" id="cd00087">
    <property type="entry name" value="FReD"/>
    <property type="match status" value="1"/>
</dbReference>
<dbReference type="InterPro" id="IPR002181">
    <property type="entry name" value="Fibrinogen_a/b/g_C_dom"/>
</dbReference>
<gene>
    <name evidence="2" type="ORF">CGI_10014022</name>
</gene>
<dbReference type="SMART" id="SM00186">
    <property type="entry name" value="FBG"/>
    <property type="match status" value="1"/>
</dbReference>
<dbReference type="Gene3D" id="3.90.215.10">
    <property type="entry name" value="Gamma Fibrinogen, chain A, domain 1"/>
    <property type="match status" value="2"/>
</dbReference>
<feature type="domain" description="Fibrinogen C-terminal" evidence="1">
    <location>
        <begin position="1"/>
        <end position="64"/>
    </location>
</feature>
<dbReference type="EMBL" id="JH816862">
    <property type="protein sequence ID" value="EKC31334.1"/>
    <property type="molecule type" value="Genomic_DNA"/>
</dbReference>